<proteinExistence type="predicted"/>
<evidence type="ECO:0000313" key="2">
    <source>
        <dbReference type="EMBL" id="KAK2150728.1"/>
    </source>
</evidence>
<sequence>MTEDGKQVSKMTSRLVSSLILLSVFVKISHGVASGSDDQRSGAKQLDSDCDNEGSCFKCFIGSETNYDLDNYCFSSANNCTMTVAPDGRVTRGCSNEKGTISDCIREDGYRRCYCNEQFCNVATTTKSFVLFVFFNVICASWV</sequence>
<organism evidence="2 3">
    <name type="scientific">Paralvinella palmiformis</name>
    <dbReference type="NCBI Taxonomy" id="53620"/>
    <lineage>
        <taxon>Eukaryota</taxon>
        <taxon>Metazoa</taxon>
        <taxon>Spiralia</taxon>
        <taxon>Lophotrochozoa</taxon>
        <taxon>Annelida</taxon>
        <taxon>Polychaeta</taxon>
        <taxon>Sedentaria</taxon>
        <taxon>Canalipalpata</taxon>
        <taxon>Terebellida</taxon>
        <taxon>Terebelliformia</taxon>
        <taxon>Alvinellidae</taxon>
        <taxon>Paralvinella</taxon>
    </lineage>
</organism>
<protein>
    <submittedName>
        <fullName evidence="2">Uncharacterized protein</fullName>
    </submittedName>
</protein>
<name>A0AAD9N0A5_9ANNE</name>
<keyword evidence="3" id="KW-1185">Reference proteome</keyword>
<evidence type="ECO:0000313" key="3">
    <source>
        <dbReference type="Proteomes" id="UP001208570"/>
    </source>
</evidence>
<feature type="chain" id="PRO_5042184112" evidence="1">
    <location>
        <begin position="32"/>
        <end position="143"/>
    </location>
</feature>
<feature type="signal peptide" evidence="1">
    <location>
        <begin position="1"/>
        <end position="31"/>
    </location>
</feature>
<comment type="caution">
    <text evidence="2">The sequence shown here is derived from an EMBL/GenBank/DDBJ whole genome shotgun (WGS) entry which is preliminary data.</text>
</comment>
<dbReference type="AlphaFoldDB" id="A0AAD9N0A5"/>
<gene>
    <name evidence="2" type="ORF">LSH36_393g01025</name>
</gene>
<dbReference type="EMBL" id="JAODUP010000393">
    <property type="protein sequence ID" value="KAK2150728.1"/>
    <property type="molecule type" value="Genomic_DNA"/>
</dbReference>
<accession>A0AAD9N0A5</accession>
<dbReference type="Proteomes" id="UP001208570">
    <property type="component" value="Unassembled WGS sequence"/>
</dbReference>
<evidence type="ECO:0000256" key="1">
    <source>
        <dbReference type="SAM" id="SignalP"/>
    </source>
</evidence>
<keyword evidence="1" id="KW-0732">Signal</keyword>
<reference evidence="2" key="1">
    <citation type="journal article" date="2023" name="Mol. Biol. Evol.">
        <title>Third-Generation Sequencing Reveals the Adaptive Role of the Epigenome in Three Deep-Sea Polychaetes.</title>
        <authorList>
            <person name="Perez M."/>
            <person name="Aroh O."/>
            <person name="Sun Y."/>
            <person name="Lan Y."/>
            <person name="Juniper S.K."/>
            <person name="Young C.R."/>
            <person name="Angers B."/>
            <person name="Qian P.Y."/>
        </authorList>
    </citation>
    <scope>NUCLEOTIDE SEQUENCE</scope>
    <source>
        <strain evidence="2">P08H-3</strain>
    </source>
</reference>